<gene>
    <name evidence="3" type="ORF">Poly59_25450</name>
</gene>
<feature type="region of interest" description="Disordered" evidence="1">
    <location>
        <begin position="295"/>
        <end position="318"/>
    </location>
</feature>
<evidence type="ECO:0000259" key="2">
    <source>
        <dbReference type="PROSITE" id="PS51411"/>
    </source>
</evidence>
<feature type="region of interest" description="Disordered" evidence="1">
    <location>
        <begin position="1"/>
        <end position="26"/>
    </location>
</feature>
<comment type="caution">
    <text evidence="3">The sequence shown here is derived from an EMBL/GenBank/DDBJ whole genome shotgun (WGS) entry which is preliminary data.</text>
</comment>
<feature type="domain" description="PSP1 C-terminal" evidence="2">
    <location>
        <begin position="88"/>
        <end position="173"/>
    </location>
</feature>
<evidence type="ECO:0000256" key="1">
    <source>
        <dbReference type="SAM" id="MobiDB-lite"/>
    </source>
</evidence>
<dbReference type="InterPro" id="IPR047767">
    <property type="entry name" value="PSP1-like"/>
</dbReference>
<name>A0A5C6F9Q6_9BACT</name>
<dbReference type="NCBIfam" id="NF041131">
    <property type="entry name" value="RicT_YaaT_fam"/>
    <property type="match status" value="1"/>
</dbReference>
<dbReference type="AlphaFoldDB" id="A0A5C6F9Q6"/>
<sequence length="318" mass="35357">MSEPLNEPGEADAGKSTSSQTATAIASGPPEYVVRCGSMRTLGVMTSKQSYRYGDEVIVRTDRGTEIGTVLCEATPTALDSMNEPTMGRIVRAMSDDDRSQWRHLESKTSDDLDAANRCVESLRLKMELVDVERILGGERLVIYFLADERVDFRELVRKLAKEFQTRIEMRQIGVRDEAKLLADYGDCGQPICCATFLSKMPPVSMKMAKLQKATLDPSKISGRCGRLKCCLRYEYDTYEALAKELPPPGSVVLTREGSVTVIAQDILSGQLTVKTDDHRRVLIQSDDVISIVSRGEELGKPRRSRTRKPRDPDSGTK</sequence>
<feature type="compositionally biased region" description="Low complexity" evidence="1">
    <location>
        <begin position="16"/>
        <end position="26"/>
    </location>
</feature>
<organism evidence="3 4">
    <name type="scientific">Rubripirellula reticaptiva</name>
    <dbReference type="NCBI Taxonomy" id="2528013"/>
    <lineage>
        <taxon>Bacteria</taxon>
        <taxon>Pseudomonadati</taxon>
        <taxon>Planctomycetota</taxon>
        <taxon>Planctomycetia</taxon>
        <taxon>Pirellulales</taxon>
        <taxon>Pirellulaceae</taxon>
        <taxon>Rubripirellula</taxon>
    </lineage>
</organism>
<dbReference type="GO" id="GO:0005737">
    <property type="term" value="C:cytoplasm"/>
    <property type="evidence" value="ECO:0007669"/>
    <property type="project" value="TreeGrafter"/>
</dbReference>
<dbReference type="Proteomes" id="UP000317977">
    <property type="component" value="Unassembled WGS sequence"/>
</dbReference>
<keyword evidence="4" id="KW-1185">Reference proteome</keyword>
<evidence type="ECO:0000313" key="4">
    <source>
        <dbReference type="Proteomes" id="UP000317977"/>
    </source>
</evidence>
<dbReference type="EMBL" id="SJPX01000002">
    <property type="protein sequence ID" value="TWU56241.1"/>
    <property type="molecule type" value="Genomic_DNA"/>
</dbReference>
<dbReference type="InterPro" id="IPR007557">
    <property type="entry name" value="PSP1_C"/>
</dbReference>
<dbReference type="PANTHER" id="PTHR43830">
    <property type="entry name" value="PROTEIN PSP1"/>
    <property type="match status" value="1"/>
</dbReference>
<proteinExistence type="predicted"/>
<dbReference type="PROSITE" id="PS51411">
    <property type="entry name" value="PSP1_C"/>
    <property type="match status" value="1"/>
</dbReference>
<accession>A0A5C6F9Q6</accession>
<reference evidence="3 4" key="1">
    <citation type="submission" date="2019-02" db="EMBL/GenBank/DDBJ databases">
        <title>Deep-cultivation of Planctomycetes and their phenomic and genomic characterization uncovers novel biology.</title>
        <authorList>
            <person name="Wiegand S."/>
            <person name="Jogler M."/>
            <person name="Boedeker C."/>
            <person name="Pinto D."/>
            <person name="Vollmers J."/>
            <person name="Rivas-Marin E."/>
            <person name="Kohn T."/>
            <person name="Peeters S.H."/>
            <person name="Heuer A."/>
            <person name="Rast P."/>
            <person name="Oberbeckmann S."/>
            <person name="Bunk B."/>
            <person name="Jeske O."/>
            <person name="Meyerdierks A."/>
            <person name="Storesund J.E."/>
            <person name="Kallscheuer N."/>
            <person name="Luecker S."/>
            <person name="Lage O.M."/>
            <person name="Pohl T."/>
            <person name="Merkel B.J."/>
            <person name="Hornburger P."/>
            <person name="Mueller R.-W."/>
            <person name="Bruemmer F."/>
            <person name="Labrenz M."/>
            <person name="Spormann A.M."/>
            <person name="Op Den Camp H."/>
            <person name="Overmann J."/>
            <person name="Amann R."/>
            <person name="Jetten M.S.M."/>
            <person name="Mascher T."/>
            <person name="Medema M.H."/>
            <person name="Devos D.P."/>
            <person name="Kaster A.-K."/>
            <person name="Ovreas L."/>
            <person name="Rohde M."/>
            <person name="Galperin M.Y."/>
            <person name="Jogler C."/>
        </authorList>
    </citation>
    <scope>NUCLEOTIDE SEQUENCE [LARGE SCALE GENOMIC DNA]</scope>
    <source>
        <strain evidence="3 4">Poly59</strain>
    </source>
</reference>
<dbReference type="PANTHER" id="PTHR43830:SF3">
    <property type="entry name" value="PROTEIN PSP1"/>
    <property type="match status" value="1"/>
</dbReference>
<dbReference type="RefSeq" id="WP_315852581.1">
    <property type="nucleotide sequence ID" value="NZ_SJPX01000002.1"/>
</dbReference>
<dbReference type="Pfam" id="PF04468">
    <property type="entry name" value="PSP1"/>
    <property type="match status" value="1"/>
</dbReference>
<protein>
    <recommendedName>
        <fullName evidence="2">PSP1 C-terminal domain-containing protein</fullName>
    </recommendedName>
</protein>
<evidence type="ECO:0000313" key="3">
    <source>
        <dbReference type="EMBL" id="TWU56241.1"/>
    </source>
</evidence>